<evidence type="ECO:0000313" key="2">
    <source>
        <dbReference type="EMBL" id="SVD10203.1"/>
    </source>
</evidence>
<organism evidence="2">
    <name type="scientific">marine metagenome</name>
    <dbReference type="NCBI Taxonomy" id="408172"/>
    <lineage>
        <taxon>unclassified sequences</taxon>
        <taxon>metagenomes</taxon>
        <taxon>ecological metagenomes</taxon>
    </lineage>
</organism>
<proteinExistence type="predicted"/>
<dbReference type="EMBL" id="UINC01129662">
    <property type="protein sequence ID" value="SVD10203.1"/>
    <property type="molecule type" value="Genomic_DNA"/>
</dbReference>
<name>A0A382SK63_9ZZZZ</name>
<accession>A0A382SK63</accession>
<dbReference type="AlphaFoldDB" id="A0A382SK63"/>
<evidence type="ECO:0000256" key="1">
    <source>
        <dbReference type="SAM" id="MobiDB-lite"/>
    </source>
</evidence>
<feature type="region of interest" description="Disordered" evidence="1">
    <location>
        <begin position="1"/>
        <end position="32"/>
    </location>
</feature>
<reference evidence="2" key="1">
    <citation type="submission" date="2018-05" db="EMBL/GenBank/DDBJ databases">
        <authorList>
            <person name="Lanie J.A."/>
            <person name="Ng W.-L."/>
            <person name="Kazmierczak K.M."/>
            <person name="Andrzejewski T.M."/>
            <person name="Davidsen T.M."/>
            <person name="Wayne K.J."/>
            <person name="Tettelin H."/>
            <person name="Glass J.I."/>
            <person name="Rusch D."/>
            <person name="Podicherti R."/>
            <person name="Tsui H.-C.T."/>
            <person name="Winkler M.E."/>
        </authorList>
    </citation>
    <scope>NUCLEOTIDE SEQUENCE</scope>
</reference>
<gene>
    <name evidence="2" type="ORF">METZ01_LOCUS363057</name>
</gene>
<protein>
    <submittedName>
        <fullName evidence="2">Uncharacterized protein</fullName>
    </submittedName>
</protein>
<sequence>MAQQKWHNVAQQMAQRPPNQHYAFQPKISTAP</sequence>
<feature type="compositionally biased region" description="Polar residues" evidence="1">
    <location>
        <begin position="1"/>
        <end position="18"/>
    </location>
</feature>